<feature type="compositionally biased region" description="Polar residues" evidence="6">
    <location>
        <begin position="66"/>
        <end position="77"/>
    </location>
</feature>
<feature type="transmembrane region" description="Helical" evidence="7">
    <location>
        <begin position="558"/>
        <end position="580"/>
    </location>
</feature>
<feature type="transmembrane region" description="Helical" evidence="7">
    <location>
        <begin position="600"/>
        <end position="623"/>
    </location>
</feature>
<evidence type="ECO:0000313" key="11">
    <source>
        <dbReference type="Proteomes" id="UP000193467"/>
    </source>
</evidence>
<feature type="compositionally biased region" description="Basic and acidic residues" evidence="6">
    <location>
        <begin position="38"/>
        <end position="52"/>
    </location>
</feature>
<evidence type="ECO:0000256" key="1">
    <source>
        <dbReference type="ARBA" id="ARBA00004141"/>
    </source>
</evidence>
<dbReference type="FunCoup" id="A0A1Y2FYJ7">
    <property type="interactions" value="4"/>
</dbReference>
<dbReference type="InterPro" id="IPR051361">
    <property type="entry name" value="ThrE/Ser_Exporter"/>
</dbReference>
<evidence type="ECO:0000256" key="6">
    <source>
        <dbReference type="SAM" id="MobiDB-lite"/>
    </source>
</evidence>
<feature type="transmembrane region" description="Helical" evidence="7">
    <location>
        <begin position="366"/>
        <end position="385"/>
    </location>
</feature>
<feature type="compositionally biased region" description="Basic and acidic residues" evidence="6">
    <location>
        <begin position="162"/>
        <end position="175"/>
    </location>
</feature>
<dbReference type="AlphaFoldDB" id="A0A1Y2FYJ7"/>
<sequence length="636" mass="69802">MSTANLAGAASPSANSLAPIPSKAGYHISRYKASPPKSLDRESGRRSMESPHRQPMTRPGILRGTSVDSVLQANKRASSPIFRLAEEDEDGDEGGKETTERVEEEEERGRTGRPSQKKRGSNMQINLKDLPIPGFIAHSLTSPRSRSPRNDSPLRDYFFPHGHHETDEERDQREWAKEKRKRRKIKEKRMRQEIFITQHVAALLARQEFILKLARSFMMYGSPTHRLEAQIQATARVLELELQCVYLPGMMLISFGDSQTHTSDIKFLKQAQGLDLGKMESSFGVYNKVIRDKVSVTDAAVNLDDLFLAPPKYTLWQDMLIGGLASASVIPSGYKGSFIDCLVAIPLGAFLIYAQRIASRNDMYSSVFEIMITCFNAIVAAALARTKQFCFYSVAAGSVVLILPGYIVLCGALELANRSIVSGSVRLVYSLLYTLFLGFGLSAGSEIYQKMSGNGIQGGTDFTCSALRANAPWYRATIPQWWFFLTIPTFLLMLALNCKQPFYRRETAVMLIVGGAGYACNFFSARVFVNRPDITSAIGSFVVSMLSNVYAKSTRSSAYIVMLAGTFCQLPSGLANGGLLRFATDSSKAAFSSGISAAQSLVQVVIGTTVGLFVATAVVNLLFGGGRRRGANFSTL</sequence>
<reference evidence="10 11" key="1">
    <citation type="submission" date="2016-07" db="EMBL/GenBank/DDBJ databases">
        <title>Pervasive Adenine N6-methylation of Active Genes in Fungi.</title>
        <authorList>
            <consortium name="DOE Joint Genome Institute"/>
            <person name="Mondo S.J."/>
            <person name="Dannebaum R.O."/>
            <person name="Kuo R.C."/>
            <person name="Labutti K."/>
            <person name="Haridas S."/>
            <person name="Kuo A."/>
            <person name="Salamov A."/>
            <person name="Ahrendt S.R."/>
            <person name="Lipzen A."/>
            <person name="Sullivan W."/>
            <person name="Andreopoulos W.B."/>
            <person name="Clum A."/>
            <person name="Lindquist E."/>
            <person name="Daum C."/>
            <person name="Ramamoorthy G.K."/>
            <person name="Gryganskyi A."/>
            <person name="Culley D."/>
            <person name="Magnuson J.K."/>
            <person name="James T.Y."/>
            <person name="O'Malley M.A."/>
            <person name="Stajich J.E."/>
            <person name="Spatafora J.W."/>
            <person name="Visel A."/>
            <person name="Grigoriev I.V."/>
        </authorList>
    </citation>
    <scope>NUCLEOTIDE SEQUENCE [LARGE SCALE GENOMIC DNA]</scope>
    <source>
        <strain evidence="10 11">62-1032</strain>
    </source>
</reference>
<evidence type="ECO:0000256" key="2">
    <source>
        <dbReference type="ARBA" id="ARBA00022692"/>
    </source>
</evidence>
<dbReference type="Pfam" id="PF06738">
    <property type="entry name" value="ThrE"/>
    <property type="match status" value="1"/>
</dbReference>
<dbReference type="GO" id="GO:0022857">
    <property type="term" value="F:transmembrane transporter activity"/>
    <property type="evidence" value="ECO:0007669"/>
    <property type="project" value="InterPro"/>
</dbReference>
<evidence type="ECO:0000259" key="8">
    <source>
        <dbReference type="Pfam" id="PF06738"/>
    </source>
</evidence>
<name>A0A1Y2FYJ7_9BASI</name>
<dbReference type="Pfam" id="PF12821">
    <property type="entry name" value="ThrE_2"/>
    <property type="match status" value="1"/>
</dbReference>
<evidence type="ECO:0000256" key="4">
    <source>
        <dbReference type="ARBA" id="ARBA00023136"/>
    </source>
</evidence>
<evidence type="ECO:0000256" key="7">
    <source>
        <dbReference type="SAM" id="Phobius"/>
    </source>
</evidence>
<feature type="domain" description="Threonine/serine exporter-like N-terminal" evidence="8">
    <location>
        <begin position="208"/>
        <end position="447"/>
    </location>
</feature>
<feature type="transmembrane region" description="Helical" evidence="7">
    <location>
        <begin position="534"/>
        <end position="551"/>
    </location>
</feature>
<dbReference type="InterPro" id="IPR024528">
    <property type="entry name" value="ThrE_2"/>
</dbReference>
<keyword evidence="11" id="KW-1185">Reference proteome</keyword>
<proteinExistence type="inferred from homology"/>
<feature type="transmembrane region" description="Helical" evidence="7">
    <location>
        <begin position="508"/>
        <end position="528"/>
    </location>
</feature>
<feature type="region of interest" description="Disordered" evidence="6">
    <location>
        <begin position="1"/>
        <end position="175"/>
    </location>
</feature>
<evidence type="ECO:0000256" key="5">
    <source>
        <dbReference type="ARBA" id="ARBA00034125"/>
    </source>
</evidence>
<comment type="subcellular location">
    <subcellularLocation>
        <location evidence="1">Membrane</location>
        <topology evidence="1">Multi-pass membrane protein</topology>
    </subcellularLocation>
</comment>
<feature type="transmembrane region" description="Helical" evidence="7">
    <location>
        <begin position="427"/>
        <end position="445"/>
    </location>
</feature>
<dbReference type="GO" id="GO:0016020">
    <property type="term" value="C:membrane"/>
    <property type="evidence" value="ECO:0007669"/>
    <property type="project" value="UniProtKB-SubCell"/>
</dbReference>
<feature type="transmembrane region" description="Helical" evidence="7">
    <location>
        <begin position="391"/>
        <end position="415"/>
    </location>
</feature>
<dbReference type="Proteomes" id="UP000193467">
    <property type="component" value="Unassembled WGS sequence"/>
</dbReference>
<keyword evidence="2 7" id="KW-0812">Transmembrane</keyword>
<gene>
    <name evidence="10" type="ORF">BCR35DRAFT_301518</name>
</gene>
<keyword evidence="3 7" id="KW-1133">Transmembrane helix</keyword>
<evidence type="ECO:0000259" key="9">
    <source>
        <dbReference type="Pfam" id="PF12821"/>
    </source>
</evidence>
<protein>
    <recommendedName>
        <fullName evidence="12">DUF1212-domain-containing protein</fullName>
    </recommendedName>
</protein>
<organism evidence="10 11">
    <name type="scientific">Leucosporidium creatinivorum</name>
    <dbReference type="NCBI Taxonomy" id="106004"/>
    <lineage>
        <taxon>Eukaryota</taxon>
        <taxon>Fungi</taxon>
        <taxon>Dikarya</taxon>
        <taxon>Basidiomycota</taxon>
        <taxon>Pucciniomycotina</taxon>
        <taxon>Microbotryomycetes</taxon>
        <taxon>Leucosporidiales</taxon>
        <taxon>Leucosporidium</taxon>
    </lineage>
</organism>
<dbReference type="STRING" id="106004.A0A1Y2FYJ7"/>
<dbReference type="PANTHER" id="PTHR31082">
    <property type="entry name" value="PHEROMONE-REGULATED MEMBRANE PROTEIN 10"/>
    <property type="match status" value="1"/>
</dbReference>
<evidence type="ECO:0000256" key="3">
    <source>
        <dbReference type="ARBA" id="ARBA00022989"/>
    </source>
</evidence>
<dbReference type="PANTHER" id="PTHR31082:SF4">
    <property type="entry name" value="PHEROMONE-REGULATED MEMBRANE PROTEIN 10"/>
    <property type="match status" value="1"/>
</dbReference>
<comment type="similarity">
    <text evidence="5">Belongs to the ThrE exporter (TC 2.A.79) family.</text>
</comment>
<keyword evidence="4 7" id="KW-0472">Membrane</keyword>
<evidence type="ECO:0008006" key="12">
    <source>
        <dbReference type="Google" id="ProtNLM"/>
    </source>
</evidence>
<dbReference type="InParanoid" id="A0A1Y2FYJ7"/>
<dbReference type="OrthoDB" id="413008at2759"/>
<evidence type="ECO:0000313" key="10">
    <source>
        <dbReference type="EMBL" id="ORY88403.1"/>
    </source>
</evidence>
<comment type="caution">
    <text evidence="10">The sequence shown here is derived from an EMBL/GenBank/DDBJ whole genome shotgun (WGS) entry which is preliminary data.</text>
</comment>
<dbReference type="InterPro" id="IPR010619">
    <property type="entry name" value="ThrE-like_N"/>
</dbReference>
<accession>A0A1Y2FYJ7</accession>
<feature type="transmembrane region" description="Helical" evidence="7">
    <location>
        <begin position="478"/>
        <end position="496"/>
    </location>
</feature>
<dbReference type="EMBL" id="MCGR01000010">
    <property type="protein sequence ID" value="ORY88403.1"/>
    <property type="molecule type" value="Genomic_DNA"/>
</dbReference>
<feature type="transmembrane region" description="Helical" evidence="7">
    <location>
        <begin position="336"/>
        <end position="354"/>
    </location>
</feature>
<feature type="domain" description="Threonine/Serine exporter ThrE" evidence="9">
    <location>
        <begin position="487"/>
        <end position="610"/>
    </location>
</feature>